<proteinExistence type="inferred from homology"/>
<dbReference type="Gene3D" id="1.10.10.160">
    <property type="match status" value="1"/>
</dbReference>
<comment type="subunit">
    <text evidence="10">Heterotrimer of RecB, RecC and RecD. All subunits contribute to DNA-binding.</text>
</comment>
<dbReference type="KEGG" id="cph:Cpha266_1402"/>
<evidence type="ECO:0000256" key="8">
    <source>
        <dbReference type="ARBA" id="ARBA00023125"/>
    </source>
</evidence>
<comment type="similarity">
    <text evidence="10">Belongs to the RecC family.</text>
</comment>
<keyword evidence="5 10" id="KW-0347">Helicase</keyword>
<accession>A1BGA4</accession>
<comment type="function">
    <text evidence="10">A helicase/nuclease that prepares dsDNA breaks (DSB) for recombinational DNA repair. Binds to DSBs and unwinds DNA via a highly rapid and processive ATP-dependent bidirectional helicase activity. Unwinds dsDNA until it encounters a Chi (crossover hotspot instigator) sequence from the 3' direction. Cuts ssDNA a few nucleotides 3' to the Chi site. The properties and activities of the enzyme are changed at Chi. The Chi-altered holoenzyme produces a long 3'-ssDNA overhang and facilitates RecA-binding to the ssDNA for homologous DNA recombination and repair. Holoenzyme degrades any linearized DNA that is unable to undergo homologous recombination. In the holoenzyme this subunit recognizes the wild-type Chi sequence, and when added to isolated RecB increases its ATP-dependent helicase processivity.</text>
</comment>
<dbReference type="InterPro" id="IPR041500">
    <property type="entry name" value="RecC_C"/>
</dbReference>
<reference evidence="13 14" key="1">
    <citation type="submission" date="2006-12" db="EMBL/GenBank/DDBJ databases">
        <title>Complete sequence of Chlorobium phaeobacteroides DSM 266.</title>
        <authorList>
            <consortium name="US DOE Joint Genome Institute"/>
            <person name="Copeland A."/>
            <person name="Lucas S."/>
            <person name="Lapidus A."/>
            <person name="Barry K."/>
            <person name="Detter J.C."/>
            <person name="Glavina del Rio T."/>
            <person name="Hammon N."/>
            <person name="Israni S."/>
            <person name="Pitluck S."/>
            <person name="Goltsman E."/>
            <person name="Schmutz J."/>
            <person name="Larimer F."/>
            <person name="Land M."/>
            <person name="Hauser L."/>
            <person name="Mikhailova N."/>
            <person name="Li T."/>
            <person name="Overmann J."/>
            <person name="Bryant D.A."/>
            <person name="Richardson P."/>
        </authorList>
    </citation>
    <scope>NUCLEOTIDE SEQUENCE [LARGE SCALE GENOMIC DNA]</scope>
    <source>
        <strain evidence="13 14">DSM 266</strain>
    </source>
</reference>
<dbReference type="GO" id="GO:0003677">
    <property type="term" value="F:DNA binding"/>
    <property type="evidence" value="ECO:0007669"/>
    <property type="project" value="UniProtKB-UniRule"/>
</dbReference>
<evidence type="ECO:0000256" key="9">
    <source>
        <dbReference type="ARBA" id="ARBA00023204"/>
    </source>
</evidence>
<dbReference type="InterPro" id="IPR027417">
    <property type="entry name" value="P-loop_NTPase"/>
</dbReference>
<dbReference type="Proteomes" id="UP000008701">
    <property type="component" value="Chromosome"/>
</dbReference>
<protein>
    <recommendedName>
        <fullName evidence="10">RecBCD enzyme subunit RecC</fullName>
    </recommendedName>
    <alternativeName>
        <fullName evidence="10">Exonuclease V subunit RecC</fullName>
        <shortName evidence="10">ExoV subunit RecC</shortName>
    </alternativeName>
    <alternativeName>
        <fullName evidence="10">Helicase/nuclease RecBCD subunit RecC</fullName>
    </alternativeName>
</protein>
<keyword evidence="14" id="KW-1185">Reference proteome</keyword>
<keyword evidence="8 10" id="KW-0238">DNA-binding</keyword>
<evidence type="ECO:0000256" key="3">
    <source>
        <dbReference type="ARBA" id="ARBA00022763"/>
    </source>
</evidence>
<dbReference type="InterPro" id="IPR011335">
    <property type="entry name" value="Restrct_endonuc-II-like"/>
</dbReference>
<keyword evidence="6 10" id="KW-0269">Exonuclease</keyword>
<feature type="region of interest" description="Disordered" evidence="11">
    <location>
        <begin position="311"/>
        <end position="330"/>
    </location>
</feature>
<dbReference type="NCBIfam" id="TIGR01450">
    <property type="entry name" value="recC"/>
    <property type="match status" value="1"/>
</dbReference>
<keyword evidence="4 10" id="KW-0378">Hydrolase</keyword>
<dbReference type="CDD" id="cd22353">
    <property type="entry name" value="RecC_C-like"/>
    <property type="match status" value="1"/>
</dbReference>
<dbReference type="Gene3D" id="3.40.50.300">
    <property type="entry name" value="P-loop containing nucleotide triphosphate hydrolases"/>
    <property type="match status" value="2"/>
</dbReference>
<dbReference type="HOGENOM" id="CLU_007513_0_0_10"/>
<dbReference type="Gene3D" id="3.40.50.10930">
    <property type="match status" value="1"/>
</dbReference>
<sequence length="1077" mass="121429">MTLHLYTGNRMETLVDALAEVLGRNPPSVFEYEKIVVQSRGMQRWISMELARRFGVWAGAEYPFPNRLLQQLFEEMELTQPDSSTFSKEVMCWSMMRLLPEMLDRELFSPLRSYLRNDRDGLKLFQLSGRIADTFDQYTLFRTDLLAAWEEGRDDGARDWQPELWRALVAESSGKHRGRLKTEFCLKVRHASLPAGFPKRISLFGISYMPPYHIGMIEALATRIPVNIFLLSPTQEYWSDIVSRRKLFRMSEGERELSTEGNPLLASLGRSGREFADLLLEAGGIENEHDLYIEPADDTLLHALQSDMLNLSGTGEEGERRPAPERADRSVQVHSCHNPLREVEVLHDNLLDLLERLPGLEPREIVVMTPEIETYAPYIATVFGSSGDGVSRLPHSIADRRMLDEGGIAPALLKLLELYGSRLPSPDIFDLLSSPPVSRRFRLDEEELDTIRVWVADTRIRWGMDERSRSGLGLPPFRDNSWRAGLERLLLGYAMPDEGVLFDGVLPFDVEGDAETLGKFADFIDALEALSARFDRPRTLDGWRDHFIWMLDIFIDADEEVERELSHIAAEIDKLTELAGEASFGGETAAPVMIAWLRGRLEKFEMGLGFMTGGITFCAMLPMRSIPFRVVAMIGMNDGAFPRQQRLPGFDMMSREPRKGDRSVRGDDRYLFLESILSARDVLYLSYVGQSIRDNSEQPPSVLVSELLDAIERGFAFSEGEDAISRMVVRHKLQGFNPAYFTERSPLFSYSDDNFRALACRDERNAGNGSRGRNPVEARPFMDEPLPEADDGDRRVTIDDLVKFFANPSAFFLDRQLGLKPSAALRPLEEREPFGAEGLDAYMMRQELLAAVLEGGKEEALLPLFRSRGLLPPARHGELLFGELLAEVREFADRLPELKGSAAPAVLEADLDIGGFRLTGRLDHLLPSGQLLYRCAKMREKDRIGSWILHLVLGACSPGHMQETRLVMLDRAVRYTPVADASGRLETMLSLYRQGLLEPLPFFPRASTAWAGKAEKTERERIEAALAAWREGYGGREGEGADPAFRRCFGTEPPLGERFAAITEEVLLPMLEHGGKG</sequence>
<dbReference type="GO" id="GO:0008854">
    <property type="term" value="F:exodeoxyribonuclease V activity"/>
    <property type="evidence" value="ECO:0007669"/>
    <property type="project" value="InterPro"/>
</dbReference>
<dbReference type="PIRSF" id="PIRSF000980">
    <property type="entry name" value="RecC"/>
    <property type="match status" value="1"/>
</dbReference>
<dbReference type="eggNOG" id="COG1330">
    <property type="taxonomic scope" value="Bacteria"/>
</dbReference>
<dbReference type="AlphaFoldDB" id="A1BGA4"/>
<dbReference type="InterPro" id="IPR006697">
    <property type="entry name" value="RecC"/>
</dbReference>
<evidence type="ECO:0000256" key="2">
    <source>
        <dbReference type="ARBA" id="ARBA00022741"/>
    </source>
</evidence>
<feature type="region of interest" description="Disordered" evidence="11">
    <location>
        <begin position="764"/>
        <end position="792"/>
    </location>
</feature>
<dbReference type="SUPFAM" id="SSF52980">
    <property type="entry name" value="Restriction endonuclease-like"/>
    <property type="match status" value="1"/>
</dbReference>
<evidence type="ECO:0000313" key="13">
    <source>
        <dbReference type="EMBL" id="ABL65431.1"/>
    </source>
</evidence>
<evidence type="ECO:0000256" key="1">
    <source>
        <dbReference type="ARBA" id="ARBA00022722"/>
    </source>
</evidence>
<evidence type="ECO:0000256" key="11">
    <source>
        <dbReference type="SAM" id="MobiDB-lite"/>
    </source>
</evidence>
<dbReference type="Pfam" id="PF17946">
    <property type="entry name" value="RecC_C"/>
    <property type="match status" value="1"/>
</dbReference>
<dbReference type="STRING" id="290317.Cpha266_1402"/>
<evidence type="ECO:0000256" key="6">
    <source>
        <dbReference type="ARBA" id="ARBA00022839"/>
    </source>
</evidence>
<evidence type="ECO:0000256" key="10">
    <source>
        <dbReference type="HAMAP-Rule" id="MF_01486"/>
    </source>
</evidence>
<dbReference type="GO" id="GO:0005524">
    <property type="term" value="F:ATP binding"/>
    <property type="evidence" value="ECO:0007669"/>
    <property type="project" value="UniProtKB-UniRule"/>
</dbReference>
<dbReference type="Pfam" id="PF04257">
    <property type="entry name" value="Exonuc_V_gamma"/>
    <property type="match status" value="1"/>
</dbReference>
<dbReference type="EMBL" id="CP000492">
    <property type="protein sequence ID" value="ABL65431.1"/>
    <property type="molecule type" value="Genomic_DNA"/>
</dbReference>
<organism evidence="13 14">
    <name type="scientific">Chlorobium phaeobacteroides (strain DSM 266 / SMG 266 / 2430)</name>
    <dbReference type="NCBI Taxonomy" id="290317"/>
    <lineage>
        <taxon>Bacteria</taxon>
        <taxon>Pseudomonadati</taxon>
        <taxon>Chlorobiota</taxon>
        <taxon>Chlorobiia</taxon>
        <taxon>Chlorobiales</taxon>
        <taxon>Chlorobiaceae</taxon>
        <taxon>Chlorobium/Pelodictyon group</taxon>
        <taxon>Chlorobium</taxon>
    </lineage>
</organism>
<evidence type="ECO:0000313" key="14">
    <source>
        <dbReference type="Proteomes" id="UP000008701"/>
    </source>
</evidence>
<keyword evidence="2 10" id="KW-0547">Nucleotide-binding</keyword>
<comment type="miscellaneous">
    <text evidence="10">In the RecBCD complex, RecB has a slow 3'-5' helicase, an exonuclease activity and loads RecA onto ssDNA, RecD has a fast 5'-3' helicase activity, while RecC stimulates the ATPase and processivity of the RecB helicase and contributes to recognition of the Chi site.</text>
</comment>
<evidence type="ECO:0000256" key="5">
    <source>
        <dbReference type="ARBA" id="ARBA00022806"/>
    </source>
</evidence>
<evidence type="ECO:0000256" key="7">
    <source>
        <dbReference type="ARBA" id="ARBA00022840"/>
    </source>
</evidence>
<dbReference type="GO" id="GO:0003678">
    <property type="term" value="F:DNA helicase activity"/>
    <property type="evidence" value="ECO:0007669"/>
    <property type="project" value="UniProtKB-UniRule"/>
</dbReference>
<dbReference type="InterPro" id="IPR013986">
    <property type="entry name" value="DExx_box_DNA_helicase_dom_sf"/>
</dbReference>
<dbReference type="GO" id="GO:0009338">
    <property type="term" value="C:exodeoxyribonuclease V complex"/>
    <property type="evidence" value="ECO:0007669"/>
    <property type="project" value="InterPro"/>
</dbReference>
<keyword evidence="3 10" id="KW-0227">DNA damage</keyword>
<dbReference type="Gene3D" id="1.10.10.990">
    <property type="match status" value="1"/>
</dbReference>
<evidence type="ECO:0000259" key="12">
    <source>
        <dbReference type="Pfam" id="PF17946"/>
    </source>
</evidence>
<dbReference type="GO" id="GO:0000724">
    <property type="term" value="P:double-strand break repair via homologous recombination"/>
    <property type="evidence" value="ECO:0007669"/>
    <property type="project" value="UniProtKB-UniRule"/>
</dbReference>
<dbReference type="SUPFAM" id="SSF52540">
    <property type="entry name" value="P-loop containing nucleoside triphosphate hydrolases"/>
    <property type="match status" value="2"/>
</dbReference>
<dbReference type="PANTHER" id="PTHR30591">
    <property type="entry name" value="RECBCD ENZYME SUBUNIT RECC"/>
    <property type="match status" value="1"/>
</dbReference>
<dbReference type="RefSeq" id="WP_011745247.1">
    <property type="nucleotide sequence ID" value="NC_008639.1"/>
</dbReference>
<gene>
    <name evidence="10" type="primary">recC</name>
    <name evidence="13" type="ordered locus">Cpha266_1402</name>
</gene>
<dbReference type="PANTHER" id="PTHR30591:SF1">
    <property type="entry name" value="RECBCD ENZYME SUBUNIT RECC"/>
    <property type="match status" value="1"/>
</dbReference>
<keyword evidence="1 10" id="KW-0540">Nuclease</keyword>
<keyword evidence="7 10" id="KW-0067">ATP-binding</keyword>
<evidence type="ECO:0000256" key="4">
    <source>
        <dbReference type="ARBA" id="ARBA00022801"/>
    </source>
</evidence>
<dbReference type="HAMAP" id="MF_01486">
    <property type="entry name" value="RecC"/>
    <property type="match status" value="1"/>
</dbReference>
<dbReference type="OrthoDB" id="9762834at2"/>
<feature type="compositionally biased region" description="Basic and acidic residues" evidence="11">
    <location>
        <begin position="317"/>
        <end position="330"/>
    </location>
</feature>
<keyword evidence="9 10" id="KW-0234">DNA repair</keyword>
<feature type="domain" description="RecC C-terminal" evidence="12">
    <location>
        <begin position="794"/>
        <end position="1013"/>
    </location>
</feature>
<name>A1BGA4_CHLPD</name>